<organism evidence="12 13">
    <name type="scientific">Flavobacterium seoulense</name>
    <dbReference type="NCBI Taxonomy" id="1492738"/>
    <lineage>
        <taxon>Bacteria</taxon>
        <taxon>Pseudomonadati</taxon>
        <taxon>Bacteroidota</taxon>
        <taxon>Flavobacteriia</taxon>
        <taxon>Flavobacteriales</taxon>
        <taxon>Flavobacteriaceae</taxon>
        <taxon>Flavobacterium</taxon>
    </lineage>
</organism>
<feature type="transmembrane region" description="Helical" evidence="10">
    <location>
        <begin position="137"/>
        <end position="155"/>
    </location>
</feature>
<dbReference type="InterPro" id="IPR002528">
    <property type="entry name" value="MATE_fam"/>
</dbReference>
<feature type="transmembrane region" description="Helical" evidence="10">
    <location>
        <begin position="198"/>
        <end position="220"/>
    </location>
</feature>
<evidence type="ECO:0000256" key="8">
    <source>
        <dbReference type="ARBA" id="ARBA00023136"/>
    </source>
</evidence>
<dbReference type="PROSITE" id="PS50819">
    <property type="entry name" value="INTEIN_ENDONUCLEASE"/>
    <property type="match status" value="1"/>
</dbReference>
<comment type="caution">
    <text evidence="12">The sequence shown here is derived from an EMBL/GenBank/DDBJ whole genome shotgun (WGS) entry which is preliminary data.</text>
</comment>
<dbReference type="GO" id="GO:0005886">
    <property type="term" value="C:plasma membrane"/>
    <property type="evidence" value="ECO:0007669"/>
    <property type="project" value="UniProtKB-SubCell"/>
</dbReference>
<evidence type="ECO:0000256" key="10">
    <source>
        <dbReference type="SAM" id="Phobius"/>
    </source>
</evidence>
<keyword evidence="3" id="KW-0050">Antiport</keyword>
<dbReference type="GO" id="GO:0042910">
    <property type="term" value="F:xenobiotic transmembrane transporter activity"/>
    <property type="evidence" value="ECO:0007669"/>
    <property type="project" value="InterPro"/>
</dbReference>
<dbReference type="InterPro" id="IPR050222">
    <property type="entry name" value="MATE_MdtK"/>
</dbReference>
<comment type="subcellular location">
    <subcellularLocation>
        <location evidence="1">Cell membrane</location>
        <topology evidence="1">Multi-pass membrane protein</topology>
    </subcellularLocation>
</comment>
<feature type="domain" description="DOD-type homing endonuclease" evidence="11">
    <location>
        <begin position="342"/>
        <end position="415"/>
    </location>
</feature>
<protein>
    <recommendedName>
        <fullName evidence="9">Multidrug-efflux transporter</fullName>
    </recommendedName>
</protein>
<evidence type="ECO:0000313" key="12">
    <source>
        <dbReference type="EMBL" id="KDN54780.1"/>
    </source>
</evidence>
<dbReference type="Proteomes" id="UP000027064">
    <property type="component" value="Unassembled WGS sequence"/>
</dbReference>
<dbReference type="PANTHER" id="PTHR43298">
    <property type="entry name" value="MULTIDRUG RESISTANCE PROTEIN NORM-RELATED"/>
    <property type="match status" value="1"/>
</dbReference>
<evidence type="ECO:0000259" key="11">
    <source>
        <dbReference type="PROSITE" id="PS50819"/>
    </source>
</evidence>
<keyword evidence="7" id="KW-0406">Ion transport</keyword>
<dbReference type="RefSeq" id="WP_035660303.1">
    <property type="nucleotide sequence ID" value="NZ_JNCA01000019.1"/>
</dbReference>
<dbReference type="PANTHER" id="PTHR43298:SF2">
    <property type="entry name" value="FMN_FAD EXPORTER YEEO-RELATED"/>
    <property type="match status" value="1"/>
</dbReference>
<dbReference type="CDD" id="cd13138">
    <property type="entry name" value="MATE_yoeA_like"/>
    <property type="match status" value="1"/>
</dbReference>
<dbReference type="PIRSF" id="PIRSF006603">
    <property type="entry name" value="DinF"/>
    <property type="match status" value="1"/>
</dbReference>
<evidence type="ECO:0000256" key="3">
    <source>
        <dbReference type="ARBA" id="ARBA00022449"/>
    </source>
</evidence>
<feature type="transmembrane region" description="Helical" evidence="10">
    <location>
        <begin position="167"/>
        <end position="186"/>
    </location>
</feature>
<feature type="transmembrane region" description="Helical" evidence="10">
    <location>
        <begin position="317"/>
        <end position="338"/>
    </location>
</feature>
<dbReference type="GO" id="GO:0004519">
    <property type="term" value="F:endonuclease activity"/>
    <property type="evidence" value="ECO:0007669"/>
    <property type="project" value="InterPro"/>
</dbReference>
<dbReference type="NCBIfam" id="TIGR00797">
    <property type="entry name" value="matE"/>
    <property type="match status" value="1"/>
</dbReference>
<name>A0A066WVV4_9FLAO</name>
<keyword evidence="13" id="KW-1185">Reference proteome</keyword>
<feature type="transmembrane region" description="Helical" evidence="10">
    <location>
        <begin position="96"/>
        <end position="117"/>
    </location>
</feature>
<evidence type="ECO:0000256" key="6">
    <source>
        <dbReference type="ARBA" id="ARBA00022989"/>
    </source>
</evidence>
<dbReference type="PATRIC" id="fig|1492738.3.peg.2151"/>
<feature type="transmembrane region" description="Helical" evidence="10">
    <location>
        <begin position="64"/>
        <end position="84"/>
    </location>
</feature>
<dbReference type="STRING" id="1492738.FEM21_21620"/>
<evidence type="ECO:0000256" key="5">
    <source>
        <dbReference type="ARBA" id="ARBA00022692"/>
    </source>
</evidence>
<dbReference type="Pfam" id="PF01554">
    <property type="entry name" value="MatE"/>
    <property type="match status" value="2"/>
</dbReference>
<feature type="transmembrane region" description="Helical" evidence="10">
    <location>
        <begin position="14"/>
        <end position="35"/>
    </location>
</feature>
<sequence>MDKQRLLDMTSGPIVPQIIHFTLPLIIGNFFVLTYNAADSIIVGRFIGAGALAALGAAGPVMNVLLFLIIGICLGMSVLMGHYFGEQNYEKLKRVISTSLISGGIFTFLLILLGVFFSRHILQFLSTPKEILDDATSYLQIIFIGLVFTFIYNIYAATLRSMGNSKASLYFLIASAVLNVILDLYFVTVLKMGVVGSAWGTVIAEAIAALFCVLYVRFYIPILSFSRAEFVFDYDLFRTIVSYSSVAAMQQITLHLGKFLIQGAVNPLGVVAIAAFNAVSKIDDFVMIVQQNIAHGTTGFIAQNNGKRNFERIRKGFIAGLKIEVVYTLLASLIIFFFSRQLIALFMGEGGLEVIDKSKEYLKIMVLLYLLPGITNVIQGYFRGLGKMKITLNSTFAQMLGRVIAAYILATYFGIEGIALACLVGWICMLTYESPLFYRTWKQIR</sequence>
<feature type="transmembrane region" description="Helical" evidence="10">
    <location>
        <begin position="42"/>
        <end position="58"/>
    </location>
</feature>
<accession>A0A066WVV4</accession>
<keyword evidence="2" id="KW-0813">Transport</keyword>
<dbReference type="OrthoDB" id="5242355at2"/>
<evidence type="ECO:0000256" key="2">
    <source>
        <dbReference type="ARBA" id="ARBA00022448"/>
    </source>
</evidence>
<dbReference type="InterPro" id="IPR004042">
    <property type="entry name" value="Intein_endonuc_central"/>
</dbReference>
<evidence type="ECO:0000256" key="9">
    <source>
        <dbReference type="ARBA" id="ARBA00031636"/>
    </source>
</evidence>
<keyword evidence="4" id="KW-1003">Cell membrane</keyword>
<evidence type="ECO:0000256" key="1">
    <source>
        <dbReference type="ARBA" id="ARBA00004651"/>
    </source>
</evidence>
<dbReference type="GO" id="GO:0015297">
    <property type="term" value="F:antiporter activity"/>
    <property type="evidence" value="ECO:0007669"/>
    <property type="project" value="UniProtKB-KW"/>
</dbReference>
<evidence type="ECO:0000313" key="13">
    <source>
        <dbReference type="Proteomes" id="UP000027064"/>
    </source>
</evidence>
<evidence type="ECO:0000256" key="4">
    <source>
        <dbReference type="ARBA" id="ARBA00022475"/>
    </source>
</evidence>
<reference evidence="12 13" key="1">
    <citation type="submission" date="2014-05" db="EMBL/GenBank/DDBJ databases">
        <title>Genome Sequence of Flavobacterium sp. EM1321.</title>
        <authorList>
            <person name="Shin S.-K."/>
            <person name="Yi H."/>
        </authorList>
    </citation>
    <scope>NUCLEOTIDE SEQUENCE [LARGE SCALE GENOMIC DNA]</scope>
    <source>
        <strain evidence="12 13">EM1321</strain>
    </source>
</reference>
<dbReference type="GO" id="GO:0006811">
    <property type="term" value="P:monoatomic ion transport"/>
    <property type="evidence" value="ECO:0007669"/>
    <property type="project" value="UniProtKB-KW"/>
</dbReference>
<keyword evidence="8 10" id="KW-0472">Membrane</keyword>
<dbReference type="EMBL" id="JNCA01000019">
    <property type="protein sequence ID" value="KDN54780.1"/>
    <property type="molecule type" value="Genomic_DNA"/>
</dbReference>
<feature type="transmembrane region" description="Helical" evidence="10">
    <location>
        <begin position="403"/>
        <end position="432"/>
    </location>
</feature>
<evidence type="ECO:0000256" key="7">
    <source>
        <dbReference type="ARBA" id="ARBA00023065"/>
    </source>
</evidence>
<proteinExistence type="predicted"/>
<feature type="transmembrane region" description="Helical" evidence="10">
    <location>
        <begin position="361"/>
        <end position="382"/>
    </location>
</feature>
<dbReference type="eggNOG" id="COG0534">
    <property type="taxonomic scope" value="Bacteria"/>
</dbReference>
<keyword evidence="6 10" id="KW-1133">Transmembrane helix</keyword>
<gene>
    <name evidence="12" type="ORF">FEM21_21620</name>
</gene>
<dbReference type="InterPro" id="IPR048279">
    <property type="entry name" value="MdtK-like"/>
</dbReference>
<keyword evidence="5 10" id="KW-0812">Transmembrane</keyword>
<dbReference type="AlphaFoldDB" id="A0A066WVV4"/>